<dbReference type="KEGG" id="soe:110784319"/>
<evidence type="ECO:0000256" key="3">
    <source>
        <dbReference type="ARBA" id="ARBA00023125"/>
    </source>
</evidence>
<dbReference type="SUPFAM" id="SSF54171">
    <property type="entry name" value="DNA-binding domain"/>
    <property type="match status" value="1"/>
</dbReference>
<dbReference type="AlphaFoldDB" id="A0A9R0JRM8"/>
<evidence type="ECO:0000259" key="9">
    <source>
        <dbReference type="PROSITE" id="PS51032"/>
    </source>
</evidence>
<evidence type="ECO:0000256" key="2">
    <source>
        <dbReference type="ARBA" id="ARBA00023015"/>
    </source>
</evidence>
<name>A0A9R0JRM8_SPIOL</name>
<keyword evidence="2" id="KW-0805">Transcription regulation</keyword>
<proteinExistence type="inferred from homology"/>
<dbReference type="Gene3D" id="3.30.730.10">
    <property type="entry name" value="AP2/ERF domain"/>
    <property type="match status" value="1"/>
</dbReference>
<evidence type="ECO:0000256" key="5">
    <source>
        <dbReference type="ARBA" id="ARBA00023163"/>
    </source>
</evidence>
<dbReference type="Pfam" id="PF00847">
    <property type="entry name" value="AP2"/>
    <property type="match status" value="1"/>
</dbReference>
<dbReference type="GO" id="GO:0003700">
    <property type="term" value="F:DNA-binding transcription factor activity"/>
    <property type="evidence" value="ECO:0007669"/>
    <property type="project" value="InterPro"/>
</dbReference>
<reference evidence="10" key="1">
    <citation type="journal article" date="2021" name="Nat. Commun.">
        <title>Genomic analyses provide insights into spinach domestication and the genetic basis of agronomic traits.</title>
        <authorList>
            <person name="Cai X."/>
            <person name="Sun X."/>
            <person name="Xu C."/>
            <person name="Sun H."/>
            <person name="Wang X."/>
            <person name="Ge C."/>
            <person name="Zhang Z."/>
            <person name="Wang Q."/>
            <person name="Fei Z."/>
            <person name="Jiao C."/>
            <person name="Wang Q."/>
        </authorList>
    </citation>
    <scope>NUCLEOTIDE SEQUENCE [LARGE SCALE GENOMIC DNA]</scope>
    <source>
        <strain evidence="10">cv. Varoflay</strain>
    </source>
</reference>
<evidence type="ECO:0000313" key="11">
    <source>
        <dbReference type="RefSeq" id="XP_021844449.1"/>
    </source>
</evidence>
<feature type="domain" description="AP2/ERF" evidence="9">
    <location>
        <begin position="68"/>
        <end position="124"/>
    </location>
</feature>
<feature type="region of interest" description="Disordered" evidence="8">
    <location>
        <begin position="152"/>
        <end position="171"/>
    </location>
</feature>
<dbReference type="InterPro" id="IPR045277">
    <property type="entry name" value="DRE1A-I"/>
</dbReference>
<dbReference type="PANTHER" id="PTHR31839">
    <property type="entry name" value="DEHYDRATION-RESPONSIVE ELEMENT-BINDING PROTEIN 1D"/>
    <property type="match status" value="1"/>
</dbReference>
<dbReference type="RefSeq" id="XP_021844449.1">
    <property type="nucleotide sequence ID" value="XM_021988757.2"/>
</dbReference>
<evidence type="ECO:0000256" key="1">
    <source>
        <dbReference type="ARBA" id="ARBA00004123"/>
    </source>
</evidence>
<reference evidence="11" key="2">
    <citation type="submission" date="2025-08" db="UniProtKB">
        <authorList>
            <consortium name="RefSeq"/>
        </authorList>
    </citation>
    <scope>IDENTIFICATION</scope>
    <source>
        <tissue evidence="11">Leaf</tissue>
    </source>
</reference>
<evidence type="ECO:0000256" key="8">
    <source>
        <dbReference type="SAM" id="MobiDB-lite"/>
    </source>
</evidence>
<dbReference type="GO" id="GO:0003677">
    <property type="term" value="F:DNA binding"/>
    <property type="evidence" value="ECO:0007669"/>
    <property type="project" value="UniProtKB-KW"/>
</dbReference>
<comment type="subcellular location">
    <subcellularLocation>
        <location evidence="1">Nucleus</location>
    </subcellularLocation>
</comment>
<dbReference type="OrthoDB" id="1932364at2759"/>
<dbReference type="GO" id="GO:0005634">
    <property type="term" value="C:nucleus"/>
    <property type="evidence" value="ECO:0007669"/>
    <property type="project" value="UniProtKB-SubCell"/>
</dbReference>
<feature type="compositionally biased region" description="Low complexity" evidence="8">
    <location>
        <begin position="13"/>
        <end position="27"/>
    </location>
</feature>
<dbReference type="SMART" id="SM00380">
    <property type="entry name" value="AP2"/>
    <property type="match status" value="1"/>
</dbReference>
<protein>
    <submittedName>
        <fullName evidence="11">Ethylene-responsive transcription factor ERF027</fullName>
    </submittedName>
</protein>
<feature type="compositionally biased region" description="Basic and acidic residues" evidence="8">
    <location>
        <begin position="152"/>
        <end position="169"/>
    </location>
</feature>
<dbReference type="InterPro" id="IPR016177">
    <property type="entry name" value="DNA-bd_dom_sf"/>
</dbReference>
<evidence type="ECO:0000256" key="4">
    <source>
        <dbReference type="ARBA" id="ARBA00023159"/>
    </source>
</evidence>
<dbReference type="Proteomes" id="UP000813463">
    <property type="component" value="Chromosome 6"/>
</dbReference>
<organism evidence="10 11">
    <name type="scientific">Spinacia oleracea</name>
    <name type="common">Spinach</name>
    <dbReference type="NCBI Taxonomy" id="3562"/>
    <lineage>
        <taxon>Eukaryota</taxon>
        <taxon>Viridiplantae</taxon>
        <taxon>Streptophyta</taxon>
        <taxon>Embryophyta</taxon>
        <taxon>Tracheophyta</taxon>
        <taxon>Spermatophyta</taxon>
        <taxon>Magnoliopsida</taxon>
        <taxon>eudicotyledons</taxon>
        <taxon>Gunneridae</taxon>
        <taxon>Pentapetalae</taxon>
        <taxon>Caryophyllales</taxon>
        <taxon>Chenopodiaceae</taxon>
        <taxon>Chenopodioideae</taxon>
        <taxon>Anserineae</taxon>
        <taxon>Spinacia</taxon>
    </lineage>
</organism>
<dbReference type="InterPro" id="IPR001471">
    <property type="entry name" value="AP2/ERF_dom"/>
</dbReference>
<evidence type="ECO:0000256" key="7">
    <source>
        <dbReference type="ARBA" id="ARBA00024343"/>
    </source>
</evidence>
<feature type="compositionally biased region" description="Pro residues" evidence="8">
    <location>
        <begin position="35"/>
        <end position="44"/>
    </location>
</feature>
<evidence type="ECO:0000256" key="6">
    <source>
        <dbReference type="ARBA" id="ARBA00023242"/>
    </source>
</evidence>
<keyword evidence="6" id="KW-0539">Nucleus</keyword>
<evidence type="ECO:0000313" key="10">
    <source>
        <dbReference type="Proteomes" id="UP000813463"/>
    </source>
</evidence>
<dbReference type="CDD" id="cd00018">
    <property type="entry name" value="AP2"/>
    <property type="match status" value="1"/>
</dbReference>
<keyword evidence="3" id="KW-0238">DNA-binding</keyword>
<gene>
    <name evidence="11" type="primary">LOC110784319</name>
</gene>
<keyword evidence="10" id="KW-1185">Reference proteome</keyword>
<keyword evidence="4" id="KW-0010">Activator</keyword>
<dbReference type="InterPro" id="IPR036955">
    <property type="entry name" value="AP2/ERF_dom_sf"/>
</dbReference>
<dbReference type="FunFam" id="3.30.730.10:FF:000001">
    <property type="entry name" value="Ethylene-responsive transcription factor 2"/>
    <property type="match status" value="1"/>
</dbReference>
<feature type="compositionally biased region" description="Polar residues" evidence="8">
    <location>
        <begin position="1"/>
        <end position="11"/>
    </location>
</feature>
<dbReference type="GeneID" id="110784319"/>
<keyword evidence="5" id="KW-0804">Transcription</keyword>
<dbReference type="PANTHER" id="PTHR31839:SF85">
    <property type="entry name" value="AP2_ERF DOMAIN-CONTAINING PROTEIN"/>
    <property type="match status" value="1"/>
</dbReference>
<comment type="similarity">
    <text evidence="7">Belongs to the AP2/ERF transcription factor family. ERF subfamily.</text>
</comment>
<dbReference type="PROSITE" id="PS51032">
    <property type="entry name" value="AP2_ERF"/>
    <property type="match status" value="1"/>
</dbReference>
<feature type="region of interest" description="Disordered" evidence="8">
    <location>
        <begin position="1"/>
        <end position="73"/>
    </location>
</feature>
<accession>A0A9R0JRM8</accession>
<sequence>MADQTESSNVNKLLFQQPSSLPQLPLQTHPYQQSPLPPPPPPPLAVAAGPSSMSSALPIGSPTGKHPLYRGIRPRGGKWVSEIRQPRKTTRIWLGTFPTPEMAAAAYDAAALALKGSEAVLNFPEDVLKYPVPASASPADVRKVAAAAAAMKQDKETRSADESGLEKGGNEGVEEEFIDIEAFFNMPNLLVDMAGAMMVSPPRMSSTYDRDLPEDHYDIGGSGSLWNYD</sequence>